<organism evidence="2 3">
    <name type="scientific">Rhodopirellula sallentina SM41</name>
    <dbReference type="NCBI Taxonomy" id="1263870"/>
    <lineage>
        <taxon>Bacteria</taxon>
        <taxon>Pseudomonadati</taxon>
        <taxon>Planctomycetota</taxon>
        <taxon>Planctomycetia</taxon>
        <taxon>Pirellulales</taxon>
        <taxon>Pirellulaceae</taxon>
        <taxon>Rhodopirellula</taxon>
    </lineage>
</organism>
<evidence type="ECO:0000313" key="3">
    <source>
        <dbReference type="Proteomes" id="UP000011885"/>
    </source>
</evidence>
<comment type="similarity">
    <text evidence="1">Belongs to the ROK (NagC/XylR) family.</text>
</comment>
<dbReference type="Proteomes" id="UP000011885">
    <property type="component" value="Unassembled WGS sequence"/>
</dbReference>
<dbReference type="CDD" id="cd23763">
    <property type="entry name" value="ASKHA_ATPase_ROK"/>
    <property type="match status" value="1"/>
</dbReference>
<reference evidence="2 3" key="1">
    <citation type="journal article" date="2013" name="Mar. Genomics">
        <title>Expression of sulfatases in Rhodopirellula baltica and the diversity of sulfatases in the genus Rhodopirellula.</title>
        <authorList>
            <person name="Wegner C.E."/>
            <person name="Richter-Heitmann T."/>
            <person name="Klindworth A."/>
            <person name="Klockow C."/>
            <person name="Richter M."/>
            <person name="Achstetter T."/>
            <person name="Glockner F.O."/>
            <person name="Harder J."/>
        </authorList>
    </citation>
    <scope>NUCLEOTIDE SEQUENCE [LARGE SCALE GENOMIC DNA]</scope>
    <source>
        <strain evidence="2 3">SM41</strain>
    </source>
</reference>
<dbReference type="EMBL" id="ANOH01000033">
    <property type="protein sequence ID" value="EMI58199.1"/>
    <property type="molecule type" value="Genomic_DNA"/>
</dbReference>
<protein>
    <submittedName>
        <fullName evidence="2">ROK family protein</fullName>
    </submittedName>
</protein>
<comment type="caution">
    <text evidence="2">The sequence shown here is derived from an EMBL/GenBank/DDBJ whole genome shotgun (WGS) entry which is preliminary data.</text>
</comment>
<dbReference type="InterPro" id="IPR000600">
    <property type="entry name" value="ROK"/>
</dbReference>
<evidence type="ECO:0000313" key="2">
    <source>
        <dbReference type="EMBL" id="EMI58199.1"/>
    </source>
</evidence>
<dbReference type="AlphaFoldDB" id="M5UA83"/>
<dbReference type="Gene3D" id="3.30.420.40">
    <property type="match status" value="2"/>
</dbReference>
<evidence type="ECO:0000256" key="1">
    <source>
        <dbReference type="ARBA" id="ARBA00006479"/>
    </source>
</evidence>
<accession>M5UA83</accession>
<dbReference type="Pfam" id="PF00480">
    <property type="entry name" value="ROK"/>
    <property type="match status" value="1"/>
</dbReference>
<dbReference type="InterPro" id="IPR043129">
    <property type="entry name" value="ATPase_NBD"/>
</dbReference>
<sequence>MSAWAVNRIGLRSESLNCKSEYARTHSSRNVLKDIWIGFDLGGTKMLAVAYDNDMKPIARRRRKTRGREGSDSGIARIASTIKRLLDENDLDSDRIAGIGIGCPGPIDLESGRLLSTPNLGWDNVDIQKFLSKEFDCNVAVLNDVDAGVYGEYRFGAAEGSRCAVGIFPGTGIGGGCVYEGKILQGAGISCMEIGHTRISAGVRCSGGEIPGTLETEASRLSIAAEAAKLAYRGEAPSLLEDAGTDIAEIRSGALASSVKNGDKAVKRLIEEAATVLGYAVVNVVHTLCPDKIILGGGLVEAMEDLLLDNIRKVARECVMPVYKDRFKIVAAKLGDDAGVMGSAAWAKLQFEGDVDDENQKDSKSDDGKKSSK</sequence>
<name>M5UA83_9BACT</name>
<proteinExistence type="inferred from homology"/>
<keyword evidence="3" id="KW-1185">Reference proteome</keyword>
<dbReference type="PANTHER" id="PTHR18964">
    <property type="entry name" value="ROK (REPRESSOR, ORF, KINASE) FAMILY"/>
    <property type="match status" value="1"/>
</dbReference>
<dbReference type="PANTHER" id="PTHR18964:SF149">
    <property type="entry name" value="BIFUNCTIONAL UDP-N-ACETYLGLUCOSAMINE 2-EPIMERASE_N-ACETYLMANNOSAMINE KINASE"/>
    <property type="match status" value="1"/>
</dbReference>
<dbReference type="SUPFAM" id="SSF53067">
    <property type="entry name" value="Actin-like ATPase domain"/>
    <property type="match status" value="1"/>
</dbReference>
<dbReference type="PATRIC" id="fig|1263870.3.peg.405"/>
<gene>
    <name evidence="2" type="ORF">RSSM_00370</name>
</gene>